<proteinExistence type="predicted"/>
<accession>A0ABW4ZGJ0</accession>
<feature type="signal peptide" evidence="1">
    <location>
        <begin position="1"/>
        <end position="21"/>
    </location>
</feature>
<keyword evidence="1" id="KW-0732">Signal</keyword>
<feature type="chain" id="PRO_5046794039" evidence="1">
    <location>
        <begin position="22"/>
        <end position="683"/>
    </location>
</feature>
<sequence>MKNLFLVSVSLLFILSSIDLAAQTRPARPGRNGTPGKQDAKAELDSLRKLEDEGRDTLIITSRFIRYTTLGLLRDSTQTLPLDTSFRQFHNYNPLNQPHQPTINLGNLGLAYREMLYTPSSTIGFDPGFHALDLYLLTQDSIKYYRARSPFTSLSYINGQLKEQFFKVTHSQNIKPNWNFGANYFRIGSEGFYRNQKADHLNAAAFTWYESPNRRYNLLANGLFNTLRAAENGSIVNEEIFSAERPKISGSEVVRIGNGSPRFDKKSSPHQEWKHKEFFVKQFYYLGRLDSLEESTNSNILPTQRVSHALTYSNKVYKFFKNEKQNPAYPVFPKIHPDSSFAAGVPLTLDSTRVRNLRNEFMYSFYLRGRSVSFIKNEMKLDVGLQHDLYWYNQLDSSANFHNITLKANAGYQFSDRVSINGDIQQIAQGKNAGDYLYNAQTQILLSRSVGRIVLGAFLQNKSPQQIFEQVDYTYHKWRENFKRTKTNSLSFAYLNPKFGFTSRADYYLISNHLYFTSAAPTDTNQIRPVQFDKNINLLKITLGKTSRFGKFTLENFVVYQKTDFTSVLRTPELYTYNSFYFGARLFKSITTNLGFDARWNSPFPTQSYAINVNQFYNSEPAVEFSSYPIVDVWAKFALKRANIFLRYDYINQGLLSKGYYTVNRYPMPNKLLKFGVTWNFYD</sequence>
<protein>
    <submittedName>
        <fullName evidence="2">Porin</fullName>
    </submittedName>
</protein>
<dbReference type="Pfam" id="PF14121">
    <property type="entry name" value="Porin_10"/>
    <property type="match status" value="1"/>
</dbReference>
<keyword evidence="3" id="KW-1185">Reference proteome</keyword>
<comment type="caution">
    <text evidence="2">The sequence shown here is derived from an EMBL/GenBank/DDBJ whole genome shotgun (WGS) entry which is preliminary data.</text>
</comment>
<organism evidence="2 3">
    <name type="scientific">Paradesertivirga mongoliensis</name>
    <dbReference type="NCBI Taxonomy" id="2100740"/>
    <lineage>
        <taxon>Bacteria</taxon>
        <taxon>Pseudomonadati</taxon>
        <taxon>Bacteroidota</taxon>
        <taxon>Sphingobacteriia</taxon>
        <taxon>Sphingobacteriales</taxon>
        <taxon>Sphingobacteriaceae</taxon>
        <taxon>Paradesertivirga</taxon>
    </lineage>
</organism>
<dbReference type="InterPro" id="IPR025631">
    <property type="entry name" value="Porin_10"/>
</dbReference>
<dbReference type="EMBL" id="JBHUHZ010000001">
    <property type="protein sequence ID" value="MFD2161141.1"/>
    <property type="molecule type" value="Genomic_DNA"/>
</dbReference>
<reference evidence="3" key="1">
    <citation type="journal article" date="2019" name="Int. J. Syst. Evol. Microbiol.">
        <title>The Global Catalogue of Microorganisms (GCM) 10K type strain sequencing project: providing services to taxonomists for standard genome sequencing and annotation.</title>
        <authorList>
            <consortium name="The Broad Institute Genomics Platform"/>
            <consortium name="The Broad Institute Genome Sequencing Center for Infectious Disease"/>
            <person name="Wu L."/>
            <person name="Ma J."/>
        </authorList>
    </citation>
    <scope>NUCLEOTIDE SEQUENCE [LARGE SCALE GENOMIC DNA]</scope>
    <source>
        <strain evidence="3">KCTC 42217</strain>
    </source>
</reference>
<dbReference type="Proteomes" id="UP001597387">
    <property type="component" value="Unassembled WGS sequence"/>
</dbReference>
<name>A0ABW4ZGJ0_9SPHI</name>
<gene>
    <name evidence="2" type="ORF">ACFSJU_01990</name>
</gene>
<dbReference type="RefSeq" id="WP_255900057.1">
    <property type="nucleotide sequence ID" value="NZ_JAFMZO010000001.1"/>
</dbReference>
<evidence type="ECO:0000313" key="2">
    <source>
        <dbReference type="EMBL" id="MFD2161141.1"/>
    </source>
</evidence>
<evidence type="ECO:0000313" key="3">
    <source>
        <dbReference type="Proteomes" id="UP001597387"/>
    </source>
</evidence>
<evidence type="ECO:0000256" key="1">
    <source>
        <dbReference type="SAM" id="SignalP"/>
    </source>
</evidence>